<evidence type="ECO:0000313" key="4">
    <source>
        <dbReference type="Proteomes" id="UP001207337"/>
    </source>
</evidence>
<evidence type="ECO:0000259" key="2">
    <source>
        <dbReference type="Pfam" id="PF13485"/>
    </source>
</evidence>
<dbReference type="Gene3D" id="2.120.10.30">
    <property type="entry name" value="TolB, C-terminal domain"/>
    <property type="match status" value="1"/>
</dbReference>
<dbReference type="InterPro" id="IPR039568">
    <property type="entry name" value="Peptidase_MA-like_dom"/>
</dbReference>
<keyword evidence="4" id="KW-1185">Reference proteome</keyword>
<protein>
    <recommendedName>
        <fullName evidence="2">Peptidase MA-like domain-containing protein</fullName>
    </recommendedName>
</protein>
<reference evidence="3 4" key="1">
    <citation type="submission" date="2021-11" db="EMBL/GenBank/DDBJ databases">
        <title>Aliifidinibius sp. nov., a new bacterium isolated from saline soil.</title>
        <authorList>
            <person name="Galisteo C."/>
            <person name="De La Haba R."/>
            <person name="Sanchez-Porro C."/>
            <person name="Ventosa A."/>
        </authorList>
    </citation>
    <scope>NUCLEOTIDE SEQUENCE [LARGE SCALE GENOMIC DNA]</scope>
    <source>
        <strain evidence="3 4">KACC 190600</strain>
    </source>
</reference>
<sequence>MNRWKIVGRLLTGFLIFTVIAGAVNEVSAQYFSFGKNRVKYNDFDWRYIQSEHFDVYYYSSGNYDLANFAAISLESALRQLHEEFDHQITDRIQVIIYDSHNDFSQTNVVPLPVSAEGIGGVTDAYKNRITMPFTGNFREFRSTLHHELEHAVVNDMFYGGNVQSRLSGNALQIPLWFNEGMAEYTSLGWDTETDMWIRDAVINDYLPPIQRLGGYFAYRGGQSVWNYIVEEYGRQKIPEIMQTIKSQRNVGTALSSTLGYDIEELSEQWRDFYRKRYLPEVANREDIDNFGELVTERGRYGSYNTSPSVSPQGDKIAMITNARGYFDVVVISALTGEKLKTLIKGEDNVNFEELNILNPNLSWSPQGDKIALSSKSKGNDNLAIVDYNTGKVQMIQFPRLDAIGSVAWSPDGNKIAFDGNIGPFQDIYVYNLQTEEFSNVTNDVISDMNPAWGGNSETIYFVSNRGDQVNLNSVKNTSRLLLTDDMYSSDIYSVTIGDSQAQRLTRTPLWDEKQPVTTQGGQLFFVSDENGIPNVYQMDLEDRTTTPLTNLQTGVMQMSVSSDGSRLAVNSINEGNLDIFLIRSPMARAKEQSLERNQWSQRRASETQAERVPATGYVRERLRTSSLNEVPLTENVADLLVGPEPKEAVVDTVAQAQPDTVEADTTQQEADPENIDFRNYVFDSSVEDDSVFAAKYLEESVFDIEGNQTDDGRYIPREYRLKFSTDLVYAGGSFSTYYGTYGLTQIVFSDLLGNHQIAFGSNLNLDLRNSSYFLQYGYMENRANWIFNFFHNASNFQDFSGRLYRFRSYGGAVNMRYPIDKFRRVDVGLSAVGLAQDFSIAFTDSTRNETSSFLYPQVTFTSDKTLPGMITPVGGHRYAVSLTASPPITSETLRFASILGDVRKYINLGSRYSLAFRGSGAASFGRDSQTYFMGGMLGWINQKWSGRSIPLDRLGDTFFTLPALPLRGHPYNSMYGDRFSLVNAEFRFPLFAAILPGPIPVIPLYNLTGVAFLDAGMAWGQEVPHEASFSNGRTLEYANNPSELNFQLQKLENKYYDGQTGNILDERPADFETSPNRYAELPYERGDILMGAGFGLRTILFGFPLRYDVGWPYYRDGFGSDPIHYVTIGIDF</sequence>
<feature type="domain" description="Peptidase MA-like" evidence="2">
    <location>
        <begin position="76"/>
        <end position="273"/>
    </location>
</feature>
<dbReference type="SUPFAM" id="SSF82171">
    <property type="entry name" value="DPP6 N-terminal domain-like"/>
    <property type="match status" value="1"/>
</dbReference>
<dbReference type="InterPro" id="IPR011042">
    <property type="entry name" value="6-blade_b-propeller_TolB-like"/>
</dbReference>
<organism evidence="3 4">
    <name type="scientific">Fodinibius salicampi</name>
    <dbReference type="NCBI Taxonomy" id="1920655"/>
    <lineage>
        <taxon>Bacteria</taxon>
        <taxon>Pseudomonadati</taxon>
        <taxon>Balneolota</taxon>
        <taxon>Balneolia</taxon>
        <taxon>Balneolales</taxon>
        <taxon>Balneolaceae</taxon>
        <taxon>Fodinibius</taxon>
    </lineage>
</organism>
<dbReference type="Gene3D" id="2.40.160.50">
    <property type="entry name" value="membrane protein fhac: a member of the omp85/tpsb transporter family"/>
    <property type="match status" value="1"/>
</dbReference>
<dbReference type="EMBL" id="JAJNDC010000001">
    <property type="protein sequence ID" value="MCW9711545.1"/>
    <property type="molecule type" value="Genomic_DNA"/>
</dbReference>
<evidence type="ECO:0000256" key="1">
    <source>
        <dbReference type="ARBA" id="ARBA00009820"/>
    </source>
</evidence>
<dbReference type="InterPro" id="IPR011659">
    <property type="entry name" value="WD40"/>
</dbReference>
<dbReference type="Proteomes" id="UP001207337">
    <property type="component" value="Unassembled WGS sequence"/>
</dbReference>
<evidence type="ECO:0000313" key="3">
    <source>
        <dbReference type="EMBL" id="MCW9711545.1"/>
    </source>
</evidence>
<dbReference type="Pfam" id="PF07676">
    <property type="entry name" value="PD40"/>
    <property type="match status" value="2"/>
</dbReference>
<name>A0ABT3PUL6_9BACT</name>
<dbReference type="PANTHER" id="PTHR36842">
    <property type="entry name" value="PROTEIN TOLB HOMOLOG"/>
    <property type="match status" value="1"/>
</dbReference>
<comment type="similarity">
    <text evidence="1">Belongs to the TolB family.</text>
</comment>
<dbReference type="RefSeq" id="WP_265786848.1">
    <property type="nucleotide sequence ID" value="NZ_BAABRS010000001.1"/>
</dbReference>
<proteinExistence type="inferred from homology"/>
<accession>A0ABT3PUL6</accession>
<gene>
    <name evidence="3" type="ORF">LQ318_01395</name>
</gene>
<dbReference type="PANTHER" id="PTHR36842:SF1">
    <property type="entry name" value="PROTEIN TOLB"/>
    <property type="match status" value="1"/>
</dbReference>
<comment type="caution">
    <text evidence="3">The sequence shown here is derived from an EMBL/GenBank/DDBJ whole genome shotgun (WGS) entry which is preliminary data.</text>
</comment>
<dbReference type="Pfam" id="PF13485">
    <property type="entry name" value="Peptidase_MA_2"/>
    <property type="match status" value="1"/>
</dbReference>